<proteinExistence type="predicted"/>
<dbReference type="AlphaFoldDB" id="A0A401GF63"/>
<evidence type="ECO:0000313" key="1">
    <source>
        <dbReference type="EMBL" id="GBE80743.1"/>
    </source>
</evidence>
<dbReference type="EMBL" id="BFAD01000003">
    <property type="protein sequence ID" value="GBE80743.1"/>
    <property type="molecule type" value="Genomic_DNA"/>
</dbReference>
<sequence length="106" mass="11537">MFRALISSLSRGPSSVMSMFFSGGYDQPEVSPYSSSIPFYRSLNTIVIAGLWAVQQAQASPCLSAACKWGYEERPEMAGEFAALHGLLPCSQEASWWGCPLPIKVV</sequence>
<dbReference type="GeneID" id="38777660"/>
<dbReference type="Proteomes" id="UP000287166">
    <property type="component" value="Unassembled WGS sequence"/>
</dbReference>
<reference evidence="1 2" key="1">
    <citation type="journal article" date="2018" name="Sci. Rep.">
        <title>Genome sequence of the cauliflower mushroom Sparassis crispa (Hanabiratake) and its association with beneficial usage.</title>
        <authorList>
            <person name="Kiyama R."/>
            <person name="Furutani Y."/>
            <person name="Kawaguchi K."/>
            <person name="Nakanishi T."/>
        </authorList>
    </citation>
    <scope>NUCLEOTIDE SEQUENCE [LARGE SCALE GENOMIC DNA]</scope>
</reference>
<dbReference type="RefSeq" id="XP_027611656.1">
    <property type="nucleotide sequence ID" value="XM_027755855.1"/>
</dbReference>
<protein>
    <submittedName>
        <fullName evidence="1">Uncharacterized protein</fullName>
    </submittedName>
</protein>
<name>A0A401GF63_9APHY</name>
<keyword evidence="2" id="KW-1185">Reference proteome</keyword>
<evidence type="ECO:0000313" key="2">
    <source>
        <dbReference type="Proteomes" id="UP000287166"/>
    </source>
</evidence>
<dbReference type="InParanoid" id="A0A401GF63"/>
<gene>
    <name evidence="1" type="ORF">SCP_0304620</name>
</gene>
<organism evidence="1 2">
    <name type="scientific">Sparassis crispa</name>
    <dbReference type="NCBI Taxonomy" id="139825"/>
    <lineage>
        <taxon>Eukaryota</taxon>
        <taxon>Fungi</taxon>
        <taxon>Dikarya</taxon>
        <taxon>Basidiomycota</taxon>
        <taxon>Agaricomycotina</taxon>
        <taxon>Agaricomycetes</taxon>
        <taxon>Polyporales</taxon>
        <taxon>Sparassidaceae</taxon>
        <taxon>Sparassis</taxon>
    </lineage>
</organism>
<comment type="caution">
    <text evidence="1">The sequence shown here is derived from an EMBL/GenBank/DDBJ whole genome shotgun (WGS) entry which is preliminary data.</text>
</comment>
<accession>A0A401GF63</accession>